<dbReference type="SMART" id="SM01017">
    <property type="entry name" value="Arrestin_C"/>
    <property type="match status" value="1"/>
</dbReference>
<dbReference type="EMBL" id="CAJVCH010397463">
    <property type="protein sequence ID" value="CAG7817566.1"/>
    <property type="molecule type" value="Genomic_DNA"/>
</dbReference>
<dbReference type="Pfam" id="PF00339">
    <property type="entry name" value="Arrestin_N"/>
    <property type="match status" value="1"/>
</dbReference>
<evidence type="ECO:0000313" key="3">
    <source>
        <dbReference type="EMBL" id="CAG7817566.1"/>
    </source>
</evidence>
<dbReference type="InterPro" id="IPR050357">
    <property type="entry name" value="Arrestin_domain-protein"/>
</dbReference>
<sequence length="421" mass="46541">MGLTQFDIILDNPHRSYFAGQTVSGKVVISLDRPKRVQGIKLKLIGKAKTHWKESSGRSTTTVSDEENYIDEKVYLFGYEADGSESTLPGGNHNYTFYFQLPEQIPSSFESRYGTVKYYLAAVMSRSLKSNFTVKTLFTVNGIFDLNEEWGARHAGELSEQKQVCCLCCRSGPISLSLRIPRTGFVPGETVPFSAEIVNSSRRKIHSTTLALIQNLTFRAGTHTKKKSVTIHVIQGPELLAGNEEVWTSNDRPSVPVGANETWRLPTQIIRIPSVPPTRLGGCGIIETHYLIKIKLEIEDATSLRGYIPILIGTIPLRNALNLDTGVPVSSGNELLPPEPQTERRPSVSSSIPGYPDLPPPTYEEAVQSKQISDDNINIGDESDAENGRPPEYNAVAFGDPDRFVPKYVTYNSHLIQTTSA</sequence>
<evidence type="ECO:0000259" key="2">
    <source>
        <dbReference type="SMART" id="SM01017"/>
    </source>
</evidence>
<keyword evidence="4" id="KW-1185">Reference proteome</keyword>
<organism evidence="3 4">
    <name type="scientific">Allacma fusca</name>
    <dbReference type="NCBI Taxonomy" id="39272"/>
    <lineage>
        <taxon>Eukaryota</taxon>
        <taxon>Metazoa</taxon>
        <taxon>Ecdysozoa</taxon>
        <taxon>Arthropoda</taxon>
        <taxon>Hexapoda</taxon>
        <taxon>Collembola</taxon>
        <taxon>Symphypleona</taxon>
        <taxon>Sminthuridae</taxon>
        <taxon>Allacma</taxon>
    </lineage>
</organism>
<name>A0A8J2KQ79_9HEXA</name>
<comment type="caution">
    <text evidence="3">The sequence shown here is derived from an EMBL/GenBank/DDBJ whole genome shotgun (WGS) entry which is preliminary data.</text>
</comment>
<feature type="domain" description="Arrestin C-terminal-like" evidence="2">
    <location>
        <begin position="170"/>
        <end position="317"/>
    </location>
</feature>
<feature type="region of interest" description="Disordered" evidence="1">
    <location>
        <begin position="331"/>
        <end position="397"/>
    </location>
</feature>
<dbReference type="Proteomes" id="UP000708208">
    <property type="component" value="Unassembled WGS sequence"/>
</dbReference>
<dbReference type="PANTHER" id="PTHR11188">
    <property type="entry name" value="ARRESTIN DOMAIN CONTAINING PROTEIN"/>
    <property type="match status" value="1"/>
</dbReference>
<dbReference type="AlphaFoldDB" id="A0A8J2KQ79"/>
<proteinExistence type="predicted"/>
<protein>
    <recommendedName>
        <fullName evidence="2">Arrestin C-terminal-like domain-containing protein</fullName>
    </recommendedName>
</protein>
<dbReference type="Pfam" id="PF02752">
    <property type="entry name" value="Arrestin_C"/>
    <property type="match status" value="1"/>
</dbReference>
<reference evidence="3" key="1">
    <citation type="submission" date="2021-06" db="EMBL/GenBank/DDBJ databases">
        <authorList>
            <person name="Hodson N. C."/>
            <person name="Mongue J. A."/>
            <person name="Jaron S. K."/>
        </authorList>
    </citation>
    <scope>NUCLEOTIDE SEQUENCE</scope>
</reference>
<dbReference type="PANTHER" id="PTHR11188:SF176">
    <property type="entry name" value="ARRESTIN DOMAIN-CONTAINING PROTEIN 1"/>
    <property type="match status" value="1"/>
</dbReference>
<evidence type="ECO:0000313" key="4">
    <source>
        <dbReference type="Proteomes" id="UP000708208"/>
    </source>
</evidence>
<gene>
    <name evidence="3" type="ORF">AFUS01_LOCUS28124</name>
</gene>
<dbReference type="InterPro" id="IPR011021">
    <property type="entry name" value="Arrestin-like_N"/>
</dbReference>
<dbReference type="GO" id="GO:0005737">
    <property type="term" value="C:cytoplasm"/>
    <property type="evidence" value="ECO:0007669"/>
    <property type="project" value="TreeGrafter"/>
</dbReference>
<dbReference type="GO" id="GO:0015031">
    <property type="term" value="P:protein transport"/>
    <property type="evidence" value="ECO:0007669"/>
    <property type="project" value="TreeGrafter"/>
</dbReference>
<dbReference type="InterPro" id="IPR011022">
    <property type="entry name" value="Arrestin_C-like"/>
</dbReference>
<accession>A0A8J2KQ79</accession>
<dbReference type="OrthoDB" id="2333384at2759"/>
<evidence type="ECO:0000256" key="1">
    <source>
        <dbReference type="SAM" id="MobiDB-lite"/>
    </source>
</evidence>